<evidence type="ECO:0000256" key="10">
    <source>
        <dbReference type="ARBA" id="ARBA00023242"/>
    </source>
</evidence>
<dbReference type="InterPro" id="IPR051547">
    <property type="entry name" value="TDP2-like"/>
</dbReference>
<dbReference type="GO" id="GO:0070260">
    <property type="term" value="F:5'-tyrosyl-DNA phosphodiesterase activity"/>
    <property type="evidence" value="ECO:0007669"/>
    <property type="project" value="TreeGrafter"/>
</dbReference>
<evidence type="ECO:0000256" key="7">
    <source>
        <dbReference type="ARBA" id="ARBA00022801"/>
    </source>
</evidence>
<evidence type="ECO:0000256" key="1">
    <source>
        <dbReference type="ARBA" id="ARBA00001936"/>
    </source>
</evidence>
<dbReference type="Gene3D" id="3.60.10.10">
    <property type="entry name" value="Endonuclease/exonuclease/phosphatase"/>
    <property type="match status" value="1"/>
</dbReference>
<evidence type="ECO:0000313" key="11">
    <source>
        <dbReference type="EMBL" id="KIJ45206.1"/>
    </source>
</evidence>
<dbReference type="GO" id="GO:0005737">
    <property type="term" value="C:cytoplasm"/>
    <property type="evidence" value="ECO:0007669"/>
    <property type="project" value="TreeGrafter"/>
</dbReference>
<protein>
    <recommendedName>
        <fullName evidence="13">Endonuclease/exonuclease/phosphatase domain-containing protein</fullName>
    </recommendedName>
</protein>
<keyword evidence="4" id="KW-0540">Nuclease</keyword>
<dbReference type="InterPro" id="IPR036691">
    <property type="entry name" value="Endo/exonu/phosph_ase_sf"/>
</dbReference>
<comment type="subcellular location">
    <subcellularLocation>
        <location evidence="3">Nucleus</location>
    </subcellularLocation>
</comment>
<dbReference type="OrthoDB" id="9975959at2759"/>
<evidence type="ECO:0000256" key="2">
    <source>
        <dbReference type="ARBA" id="ARBA00001946"/>
    </source>
</evidence>
<keyword evidence="7" id="KW-0378">Hydrolase</keyword>
<evidence type="ECO:0000256" key="3">
    <source>
        <dbReference type="ARBA" id="ARBA00004123"/>
    </source>
</evidence>
<evidence type="ECO:0000313" key="12">
    <source>
        <dbReference type="Proteomes" id="UP000054279"/>
    </source>
</evidence>
<dbReference type="GO" id="GO:0003697">
    <property type="term" value="F:single-stranded DNA binding"/>
    <property type="evidence" value="ECO:0007669"/>
    <property type="project" value="TreeGrafter"/>
</dbReference>
<keyword evidence="5" id="KW-0479">Metal-binding</keyword>
<dbReference type="PANTHER" id="PTHR15822:SF4">
    <property type="entry name" value="TYROSYL-DNA PHOSPHODIESTERASE 2"/>
    <property type="match status" value="1"/>
</dbReference>
<evidence type="ECO:0000256" key="5">
    <source>
        <dbReference type="ARBA" id="ARBA00022723"/>
    </source>
</evidence>
<dbReference type="Proteomes" id="UP000054279">
    <property type="component" value="Unassembled WGS sequence"/>
</dbReference>
<sequence>MPLAFADELPHILPKFIPLYEYESEPSEWKPFRFSPESLIPSEKLHIFTWNLNHQGKHRRERMRDAIRHIREQHLSKFSDSDIPPPCIICLQEVHKAALEALLRISWIRQHFLVTPTNAESWVKEKYGLVTIISKNIPVSRAFIIDLPMTEMDRQALIIDIHVKCSEANGDDSIPSGDQRVRTIRIANAHLEGGAGPTESLARERQLRHIAGMLNVPKLDASICAGSFGACMEEDTDMIANAGFADAYTGRKWASETWGVQPNSKRYGKSRMDRILYLPTDGAKLRLPKRVGLCATIRNSDSLFVSDHLGLHTVVEIVPDKV</sequence>
<reference evidence="11 12" key="1">
    <citation type="submission" date="2014-06" db="EMBL/GenBank/DDBJ databases">
        <title>Evolutionary Origins and Diversification of the Mycorrhizal Mutualists.</title>
        <authorList>
            <consortium name="DOE Joint Genome Institute"/>
            <consortium name="Mycorrhizal Genomics Consortium"/>
            <person name="Kohler A."/>
            <person name="Kuo A."/>
            <person name="Nagy L.G."/>
            <person name="Floudas D."/>
            <person name="Copeland A."/>
            <person name="Barry K.W."/>
            <person name="Cichocki N."/>
            <person name="Veneault-Fourrey C."/>
            <person name="LaButti K."/>
            <person name="Lindquist E.A."/>
            <person name="Lipzen A."/>
            <person name="Lundell T."/>
            <person name="Morin E."/>
            <person name="Murat C."/>
            <person name="Riley R."/>
            <person name="Ohm R."/>
            <person name="Sun H."/>
            <person name="Tunlid A."/>
            <person name="Henrissat B."/>
            <person name="Grigoriev I.V."/>
            <person name="Hibbett D.S."/>
            <person name="Martin F."/>
        </authorList>
    </citation>
    <scope>NUCLEOTIDE SEQUENCE [LARGE SCALE GENOMIC DNA]</scope>
    <source>
        <strain evidence="11 12">SS14</strain>
    </source>
</reference>
<comment type="cofactor">
    <cofactor evidence="1">
        <name>Mn(2+)</name>
        <dbReference type="ChEBI" id="CHEBI:29035"/>
    </cofactor>
</comment>
<dbReference type="PANTHER" id="PTHR15822">
    <property type="entry name" value="TRAF AND TNF RECEPTOR-ASSOCIATED PROTEIN"/>
    <property type="match status" value="1"/>
</dbReference>
<keyword evidence="10" id="KW-0539">Nucleus</keyword>
<keyword evidence="12" id="KW-1185">Reference proteome</keyword>
<dbReference type="GO" id="GO:0006302">
    <property type="term" value="P:double-strand break repair"/>
    <property type="evidence" value="ECO:0007669"/>
    <property type="project" value="TreeGrafter"/>
</dbReference>
<dbReference type="EMBL" id="KN837113">
    <property type="protein sequence ID" value="KIJ45206.1"/>
    <property type="molecule type" value="Genomic_DNA"/>
</dbReference>
<evidence type="ECO:0000256" key="4">
    <source>
        <dbReference type="ARBA" id="ARBA00022722"/>
    </source>
</evidence>
<keyword evidence="8" id="KW-0460">Magnesium</keyword>
<proteinExistence type="predicted"/>
<evidence type="ECO:0008006" key="13">
    <source>
        <dbReference type="Google" id="ProtNLM"/>
    </source>
</evidence>
<evidence type="ECO:0000256" key="9">
    <source>
        <dbReference type="ARBA" id="ARBA00023204"/>
    </source>
</evidence>
<gene>
    <name evidence="11" type="ORF">M422DRAFT_227899</name>
</gene>
<keyword evidence="6" id="KW-0227">DNA damage</keyword>
<accession>A0A0C9W2F3</accession>
<name>A0A0C9W2F3_SPHS4</name>
<dbReference type="GO" id="GO:0046872">
    <property type="term" value="F:metal ion binding"/>
    <property type="evidence" value="ECO:0007669"/>
    <property type="project" value="UniProtKB-KW"/>
</dbReference>
<dbReference type="AlphaFoldDB" id="A0A0C9W2F3"/>
<dbReference type="SUPFAM" id="SSF56219">
    <property type="entry name" value="DNase I-like"/>
    <property type="match status" value="1"/>
</dbReference>
<dbReference type="GO" id="GO:0005634">
    <property type="term" value="C:nucleus"/>
    <property type="evidence" value="ECO:0007669"/>
    <property type="project" value="UniProtKB-SubCell"/>
</dbReference>
<dbReference type="GO" id="GO:0004518">
    <property type="term" value="F:nuclease activity"/>
    <property type="evidence" value="ECO:0007669"/>
    <property type="project" value="UniProtKB-KW"/>
</dbReference>
<dbReference type="HOGENOM" id="CLU_042307_0_0_1"/>
<keyword evidence="9" id="KW-0234">DNA repair</keyword>
<evidence type="ECO:0000256" key="6">
    <source>
        <dbReference type="ARBA" id="ARBA00022763"/>
    </source>
</evidence>
<evidence type="ECO:0000256" key="8">
    <source>
        <dbReference type="ARBA" id="ARBA00022842"/>
    </source>
</evidence>
<comment type="cofactor">
    <cofactor evidence="2">
        <name>Mg(2+)</name>
        <dbReference type="ChEBI" id="CHEBI:18420"/>
    </cofactor>
</comment>
<organism evidence="11 12">
    <name type="scientific">Sphaerobolus stellatus (strain SS14)</name>
    <dbReference type="NCBI Taxonomy" id="990650"/>
    <lineage>
        <taxon>Eukaryota</taxon>
        <taxon>Fungi</taxon>
        <taxon>Dikarya</taxon>
        <taxon>Basidiomycota</taxon>
        <taxon>Agaricomycotina</taxon>
        <taxon>Agaricomycetes</taxon>
        <taxon>Phallomycetidae</taxon>
        <taxon>Geastrales</taxon>
        <taxon>Sphaerobolaceae</taxon>
        <taxon>Sphaerobolus</taxon>
    </lineage>
</organism>